<name>A0A369K2G9_HYPMA</name>
<sequence>MAISDMFSGAAVGWRQFTLEFAVGGTFDLLTSEQWARLFIPSTNDANEGGLGSWRVHVRYHPNSTAASFSSQARHTRNNTDSFIDKLCNSDDHLYVMRWAHHEDASGALARFQERFLASQRSRAEKARLKQIEAERKKCAELARLANVGLIVDRKQVERMTIPQLDDQLSIHKKIFNDEILLKVLQKELKSRAFKLLAVLAAITRNEERILLLHALLLPNRDNLCASSADAAAIDVTVGANAMRLLGEIGGAAGAEELAGGAVTTDSGKDYMEEEDKYYEVCR</sequence>
<organism evidence="1 2">
    <name type="scientific">Hypsizygus marmoreus</name>
    <name type="common">White beech mushroom</name>
    <name type="synonym">Agaricus marmoreus</name>
    <dbReference type="NCBI Taxonomy" id="39966"/>
    <lineage>
        <taxon>Eukaryota</taxon>
        <taxon>Fungi</taxon>
        <taxon>Dikarya</taxon>
        <taxon>Basidiomycota</taxon>
        <taxon>Agaricomycotina</taxon>
        <taxon>Agaricomycetes</taxon>
        <taxon>Agaricomycetidae</taxon>
        <taxon>Agaricales</taxon>
        <taxon>Tricholomatineae</taxon>
        <taxon>Lyophyllaceae</taxon>
        <taxon>Hypsizygus</taxon>
    </lineage>
</organism>
<dbReference type="InParanoid" id="A0A369K2G9"/>
<evidence type="ECO:0000313" key="1">
    <source>
        <dbReference type="EMBL" id="RDB26825.1"/>
    </source>
</evidence>
<gene>
    <name evidence="1" type="ORF">Hypma_005340</name>
</gene>
<proteinExistence type="predicted"/>
<dbReference type="AlphaFoldDB" id="A0A369K2G9"/>
<dbReference type="STRING" id="39966.A0A369K2G9"/>
<dbReference type="Proteomes" id="UP000076154">
    <property type="component" value="Unassembled WGS sequence"/>
</dbReference>
<dbReference type="OrthoDB" id="3043234at2759"/>
<reference evidence="1" key="1">
    <citation type="submission" date="2018-04" db="EMBL/GenBank/DDBJ databases">
        <title>Whole genome sequencing of Hypsizygus marmoreus.</title>
        <authorList>
            <person name="Choi I.-G."/>
            <person name="Min B."/>
            <person name="Kim J.-G."/>
            <person name="Kim S."/>
            <person name="Oh Y.-L."/>
            <person name="Kong W.-S."/>
            <person name="Park H."/>
            <person name="Jeong J."/>
            <person name="Song E.-S."/>
        </authorList>
    </citation>
    <scope>NUCLEOTIDE SEQUENCE [LARGE SCALE GENOMIC DNA]</scope>
    <source>
        <strain evidence="1">51987-8</strain>
    </source>
</reference>
<accession>A0A369K2G9</accession>
<protein>
    <submittedName>
        <fullName evidence="1">Uncharacterized protein</fullName>
    </submittedName>
</protein>
<comment type="caution">
    <text evidence="1">The sequence shown here is derived from an EMBL/GenBank/DDBJ whole genome shotgun (WGS) entry which is preliminary data.</text>
</comment>
<keyword evidence="2" id="KW-1185">Reference proteome</keyword>
<dbReference type="EMBL" id="LUEZ02000023">
    <property type="protein sequence ID" value="RDB26825.1"/>
    <property type="molecule type" value="Genomic_DNA"/>
</dbReference>
<evidence type="ECO:0000313" key="2">
    <source>
        <dbReference type="Proteomes" id="UP000076154"/>
    </source>
</evidence>